<evidence type="ECO:0000313" key="1">
    <source>
        <dbReference type="EMBL" id="TGE22025.1"/>
    </source>
</evidence>
<dbReference type="Gene3D" id="1.10.10.10">
    <property type="entry name" value="Winged helix-like DNA-binding domain superfamily/Winged helix DNA-binding domain"/>
    <property type="match status" value="1"/>
</dbReference>
<organism evidence="1 2">
    <name type="scientific">Hymenobacter aquaticus</name>
    <dbReference type="NCBI Taxonomy" id="1867101"/>
    <lineage>
        <taxon>Bacteria</taxon>
        <taxon>Pseudomonadati</taxon>
        <taxon>Bacteroidota</taxon>
        <taxon>Cytophagia</taxon>
        <taxon>Cytophagales</taxon>
        <taxon>Hymenobacteraceae</taxon>
        <taxon>Hymenobacter</taxon>
    </lineage>
</organism>
<dbReference type="SUPFAM" id="SSF46785">
    <property type="entry name" value="Winged helix' DNA-binding domain"/>
    <property type="match status" value="1"/>
</dbReference>
<dbReference type="EMBL" id="SRLC01000002">
    <property type="protein sequence ID" value="TGE22025.1"/>
    <property type="molecule type" value="Genomic_DNA"/>
</dbReference>
<comment type="caution">
    <text evidence="1">The sequence shown here is derived from an EMBL/GenBank/DDBJ whole genome shotgun (WGS) entry which is preliminary data.</text>
</comment>
<accession>A0A4Z0PX23</accession>
<evidence type="ECO:0008006" key="3">
    <source>
        <dbReference type="Google" id="ProtNLM"/>
    </source>
</evidence>
<dbReference type="Proteomes" id="UP000297549">
    <property type="component" value="Unassembled WGS sequence"/>
</dbReference>
<name>A0A4Z0PX23_9BACT</name>
<proteinExistence type="predicted"/>
<evidence type="ECO:0000313" key="2">
    <source>
        <dbReference type="Proteomes" id="UP000297549"/>
    </source>
</evidence>
<keyword evidence="2" id="KW-1185">Reference proteome</keyword>
<dbReference type="RefSeq" id="WP_135464549.1">
    <property type="nucleotide sequence ID" value="NZ_SRLC01000002.1"/>
</dbReference>
<protein>
    <recommendedName>
        <fullName evidence="3">ArsR family transcriptional regulator</fullName>
    </recommendedName>
</protein>
<dbReference type="OrthoDB" id="883852at2"/>
<sequence length="131" mass="14303">MPENPTPGPEDAVVARFAHRVATRDQPPPRPDYGPGQAGIEACLAANLPALFPYLDPRRARTFAQVCYALMAAPRLNLQALADATGTARLTLYKALPQLEATQLVAGERSGGRHYYFLTRTGEDWVLATLR</sequence>
<dbReference type="InterPro" id="IPR036388">
    <property type="entry name" value="WH-like_DNA-bd_sf"/>
</dbReference>
<dbReference type="InterPro" id="IPR036390">
    <property type="entry name" value="WH_DNA-bd_sf"/>
</dbReference>
<gene>
    <name evidence="1" type="ORF">E5K00_17380</name>
</gene>
<dbReference type="AlphaFoldDB" id="A0A4Z0PX23"/>
<reference evidence="1 2" key="1">
    <citation type="submission" date="2019-04" db="EMBL/GenBank/DDBJ databases">
        <authorList>
            <person name="Feng G."/>
            <person name="Zhang J."/>
            <person name="Zhu H."/>
        </authorList>
    </citation>
    <scope>NUCLEOTIDE SEQUENCE [LARGE SCALE GENOMIC DNA]</scope>
    <source>
        <strain evidence="1 2">JCM 31653</strain>
    </source>
</reference>